<reference evidence="1 2" key="1">
    <citation type="submission" date="2020-08" db="EMBL/GenBank/DDBJ databases">
        <title>Genome sequence of Sphingomonas sediminicola KACC 15039T.</title>
        <authorList>
            <person name="Hyun D.-W."/>
            <person name="Bae J.-W."/>
        </authorList>
    </citation>
    <scope>NUCLEOTIDE SEQUENCE [LARGE SCALE GENOMIC DNA]</scope>
    <source>
        <strain evidence="1 2">KACC 15039</strain>
    </source>
</reference>
<protein>
    <recommendedName>
        <fullName evidence="3">Secreted protein</fullName>
    </recommendedName>
</protein>
<sequence>MRHSWIFRSRWMALIWAAGIIWLAVDIAVPDDSSSNTAANATDVTGAPISKDDEKALVDALNSL</sequence>
<gene>
    <name evidence="1" type="ORF">H9L14_11545</name>
</gene>
<evidence type="ECO:0008006" key="3">
    <source>
        <dbReference type="Google" id="ProtNLM"/>
    </source>
</evidence>
<keyword evidence="2" id="KW-1185">Reference proteome</keyword>
<dbReference type="Proteomes" id="UP000516105">
    <property type="component" value="Chromosome"/>
</dbReference>
<accession>A0ABX6TCC6</accession>
<evidence type="ECO:0000313" key="2">
    <source>
        <dbReference type="Proteomes" id="UP000516105"/>
    </source>
</evidence>
<name>A0ABX6TCC6_9SPHN</name>
<proteinExistence type="predicted"/>
<organism evidence="1 2">
    <name type="scientific">Sphingomonas sediminicola</name>
    <dbReference type="NCBI Taxonomy" id="386874"/>
    <lineage>
        <taxon>Bacteria</taxon>
        <taxon>Pseudomonadati</taxon>
        <taxon>Pseudomonadota</taxon>
        <taxon>Alphaproteobacteria</taxon>
        <taxon>Sphingomonadales</taxon>
        <taxon>Sphingomonadaceae</taxon>
        <taxon>Sphingomonas</taxon>
    </lineage>
</organism>
<dbReference type="EMBL" id="CP060782">
    <property type="protein sequence ID" value="QNP47009.1"/>
    <property type="molecule type" value="Genomic_DNA"/>
</dbReference>
<evidence type="ECO:0000313" key="1">
    <source>
        <dbReference type="EMBL" id="QNP47009.1"/>
    </source>
</evidence>